<dbReference type="EMBL" id="JAHUZE010000001">
    <property type="protein sequence ID" value="MBV7377862.1"/>
    <property type="molecule type" value="Genomic_DNA"/>
</dbReference>
<dbReference type="InterPro" id="IPR006076">
    <property type="entry name" value="FAD-dep_OxRdtase"/>
</dbReference>
<evidence type="ECO:0000313" key="3">
    <source>
        <dbReference type="EMBL" id="MBV7377862.1"/>
    </source>
</evidence>
<dbReference type="PANTHER" id="PTHR13847:SF287">
    <property type="entry name" value="FAD-DEPENDENT OXIDOREDUCTASE DOMAIN-CONTAINING PROTEIN 1"/>
    <property type="match status" value="1"/>
</dbReference>
<evidence type="ECO:0000313" key="4">
    <source>
        <dbReference type="Proteomes" id="UP000756530"/>
    </source>
</evidence>
<sequence>MYDFLIIGGGIAGLTAGAHLASEARVCVVDGAAALGYHSSSRSAAVFVPSYGTDVVTALSRASEASFRDEGVLTTRGGMVVGISGEEAEFDEAVHGFGATEISAKVAADTVPLLDAESVSRTAIFDHVWDIDTDRLLQSYARRIRATGEIRLNAQVTKITHEDAGRWRVVAGGEELVAKVIVNAAGAWADDIATKAGIAPIGLTPKRRSMARVEVPGKLDPRGWPMIFGAAGDWYAKPDAGALIVSPADADPVAPQDAWADDMVLAEGIARFEERMCHPVTRMLANWAGLRTFTPDGDLAIGAEQGVSDFFWMAGQGGYGFQTAPAAGRLLALRALAGPIGTYGEVARACDPARFR</sequence>
<dbReference type="Pfam" id="PF01266">
    <property type="entry name" value="DAO"/>
    <property type="match status" value="1"/>
</dbReference>
<dbReference type="RefSeq" id="WP_218390729.1">
    <property type="nucleotide sequence ID" value="NZ_JAHUZE010000001.1"/>
</dbReference>
<proteinExistence type="predicted"/>
<evidence type="ECO:0000256" key="1">
    <source>
        <dbReference type="ARBA" id="ARBA00023002"/>
    </source>
</evidence>
<dbReference type="PANTHER" id="PTHR13847">
    <property type="entry name" value="SARCOSINE DEHYDROGENASE-RELATED"/>
    <property type="match status" value="1"/>
</dbReference>
<protein>
    <submittedName>
        <fullName evidence="3">FAD-binding oxidoreductase</fullName>
    </submittedName>
</protein>
<keyword evidence="4" id="KW-1185">Reference proteome</keyword>
<dbReference type="Proteomes" id="UP000756530">
    <property type="component" value="Unassembled WGS sequence"/>
</dbReference>
<evidence type="ECO:0000259" key="2">
    <source>
        <dbReference type="Pfam" id="PF01266"/>
    </source>
</evidence>
<organism evidence="3 4">
    <name type="scientific">Maritimibacter dapengensis</name>
    <dbReference type="NCBI Taxonomy" id="2836868"/>
    <lineage>
        <taxon>Bacteria</taxon>
        <taxon>Pseudomonadati</taxon>
        <taxon>Pseudomonadota</taxon>
        <taxon>Alphaproteobacteria</taxon>
        <taxon>Rhodobacterales</taxon>
        <taxon>Roseobacteraceae</taxon>
        <taxon>Maritimibacter</taxon>
    </lineage>
</organism>
<keyword evidence="1" id="KW-0560">Oxidoreductase</keyword>
<feature type="domain" description="FAD dependent oxidoreductase" evidence="2">
    <location>
        <begin position="3"/>
        <end position="332"/>
    </location>
</feature>
<gene>
    <name evidence="3" type="ORF">KJP28_02915</name>
</gene>
<comment type="caution">
    <text evidence="3">The sequence shown here is derived from an EMBL/GenBank/DDBJ whole genome shotgun (WGS) entry which is preliminary data.</text>
</comment>
<name>A0ABS6SY31_9RHOB</name>
<accession>A0ABS6SY31</accession>
<reference evidence="3 4" key="1">
    <citation type="submission" date="2021-05" db="EMBL/GenBank/DDBJ databases">
        <title>Culturable bacteria isolated from Daya Bay.</title>
        <authorList>
            <person name="Zheng W."/>
            <person name="Yu S."/>
            <person name="Huang Y."/>
        </authorList>
    </citation>
    <scope>NUCLEOTIDE SEQUENCE [LARGE SCALE GENOMIC DNA]</scope>
    <source>
        <strain evidence="3 4">DP4N28-5</strain>
    </source>
</reference>